<keyword evidence="4 9" id="KW-0812">Transmembrane</keyword>
<keyword evidence="2" id="KW-0813">Transport</keyword>
<comment type="subcellular location">
    <subcellularLocation>
        <location evidence="1">Cell membrane</location>
        <topology evidence="1">Multi-pass membrane protein</topology>
    </subcellularLocation>
</comment>
<evidence type="ECO:0000256" key="7">
    <source>
        <dbReference type="ARBA" id="ARBA00022989"/>
    </source>
</evidence>
<dbReference type="PANTHER" id="PTHR43394:SF1">
    <property type="entry name" value="ATP-BINDING CASSETTE SUB-FAMILY B MEMBER 10, MITOCHONDRIAL"/>
    <property type="match status" value="1"/>
</dbReference>
<keyword evidence="8 9" id="KW-0472">Membrane</keyword>
<keyword evidence="6 12" id="KW-0067">ATP-binding</keyword>
<proteinExistence type="predicted"/>
<keyword evidence="3" id="KW-1003">Cell membrane</keyword>
<gene>
    <name evidence="12" type="ORF">bsdtw1_01347</name>
</gene>
<dbReference type="SUPFAM" id="SSF52540">
    <property type="entry name" value="P-loop containing nucleoside triphosphate hydrolases"/>
    <property type="match status" value="1"/>
</dbReference>
<keyword evidence="13" id="KW-1185">Reference proteome</keyword>
<dbReference type="PROSITE" id="PS50929">
    <property type="entry name" value="ABC_TM1F"/>
    <property type="match status" value="1"/>
</dbReference>
<dbReference type="InterPro" id="IPR027417">
    <property type="entry name" value="P-loop_NTPase"/>
</dbReference>
<evidence type="ECO:0000256" key="1">
    <source>
        <dbReference type="ARBA" id="ARBA00004651"/>
    </source>
</evidence>
<evidence type="ECO:0000256" key="9">
    <source>
        <dbReference type="SAM" id="Phobius"/>
    </source>
</evidence>
<keyword evidence="7 9" id="KW-1133">Transmembrane helix</keyword>
<dbReference type="GO" id="GO:0016887">
    <property type="term" value="F:ATP hydrolysis activity"/>
    <property type="evidence" value="ECO:0007669"/>
    <property type="project" value="InterPro"/>
</dbReference>
<dbReference type="InterPro" id="IPR036640">
    <property type="entry name" value="ABC1_TM_sf"/>
</dbReference>
<dbReference type="GO" id="GO:0005524">
    <property type="term" value="F:ATP binding"/>
    <property type="evidence" value="ECO:0007669"/>
    <property type="project" value="UniProtKB-KW"/>
</dbReference>
<evidence type="ECO:0000259" key="10">
    <source>
        <dbReference type="PROSITE" id="PS50893"/>
    </source>
</evidence>
<dbReference type="InterPro" id="IPR017871">
    <property type="entry name" value="ABC_transporter-like_CS"/>
</dbReference>
<sequence length="576" mass="63821">MRKLLKFLEGKAILWAVIAPIAMLLEVTMDLTQPKLMADIIDIGVANGNLSYVFNVGAKMLLVALIGLVGGSACSIFASMAAMSMGEKVRQGLFDKIQNLSFLEIDKFKTSSLITRLTNDVTQIQNMMLMALRMMVRAPLMCIGGIVMSVALSVKLSFIFLGAVPVLLVSVIVIVKKSFPLFLAVQQRIDKINVVMRENILGVRVIKAFNMEEKQCQRFDEVNDDLMDKSVKAQNMNIILWPIVTFVMNVSIICILWFGGNMVFKRSIEIGKIMAFINYLIQIMNSLMMVIMGVLSFSRATASAERINEVLETDSSIKEKANSKAIKNFDIEFKNVWFKYSNNSEYVLRNISFKVLEGEKIGIIGATGAGKSSLISLIPRLYDATSGEVLIGGVNVRELRMKDLREKIGVVLQESILFSGTIEDNLRFGTAECDFSMMESASKDAQASEFITAKENGYKSVVEQRGKNLSGGQKQRLSIARTLIKNPNILIMDDSSSALDMSTEAKLQKALNRRMEKSTVLIIAQRISAVMDSDKILVIDNGEISAMGTHKELLNISEIYRSIAISQLGEEVVSNV</sequence>
<dbReference type="Proteomes" id="UP000580568">
    <property type="component" value="Unassembled WGS sequence"/>
</dbReference>
<dbReference type="PANTHER" id="PTHR43394">
    <property type="entry name" value="ATP-DEPENDENT PERMEASE MDL1, MITOCHONDRIAL"/>
    <property type="match status" value="1"/>
</dbReference>
<evidence type="ECO:0000259" key="11">
    <source>
        <dbReference type="PROSITE" id="PS50929"/>
    </source>
</evidence>
<dbReference type="CDD" id="cd18548">
    <property type="entry name" value="ABC_6TM_Tm287_like"/>
    <property type="match status" value="1"/>
</dbReference>
<dbReference type="Pfam" id="PF00664">
    <property type="entry name" value="ABC_membrane"/>
    <property type="match status" value="1"/>
</dbReference>
<dbReference type="InterPro" id="IPR003593">
    <property type="entry name" value="AAA+_ATPase"/>
</dbReference>
<feature type="domain" description="ABC transporter" evidence="10">
    <location>
        <begin position="331"/>
        <end position="566"/>
    </location>
</feature>
<feature type="transmembrane region" description="Helical" evidence="9">
    <location>
        <begin position="134"/>
        <end position="152"/>
    </location>
</feature>
<feature type="transmembrane region" description="Helical" evidence="9">
    <location>
        <begin position="60"/>
        <end position="83"/>
    </location>
</feature>
<dbReference type="PROSITE" id="PS50893">
    <property type="entry name" value="ABC_TRANSPORTER_2"/>
    <property type="match status" value="1"/>
</dbReference>
<dbReference type="Pfam" id="PF00005">
    <property type="entry name" value="ABC_tran"/>
    <property type="match status" value="1"/>
</dbReference>
<dbReference type="SUPFAM" id="SSF90123">
    <property type="entry name" value="ABC transporter transmembrane region"/>
    <property type="match status" value="1"/>
</dbReference>
<evidence type="ECO:0000256" key="8">
    <source>
        <dbReference type="ARBA" id="ARBA00023136"/>
    </source>
</evidence>
<dbReference type="PROSITE" id="PS00211">
    <property type="entry name" value="ABC_TRANSPORTER_1"/>
    <property type="match status" value="1"/>
</dbReference>
<dbReference type="GO" id="GO:0015421">
    <property type="term" value="F:ABC-type oligopeptide transporter activity"/>
    <property type="evidence" value="ECO:0007669"/>
    <property type="project" value="TreeGrafter"/>
</dbReference>
<dbReference type="InterPro" id="IPR039421">
    <property type="entry name" value="Type_1_exporter"/>
</dbReference>
<evidence type="ECO:0000313" key="12">
    <source>
        <dbReference type="EMBL" id="GFP75274.1"/>
    </source>
</evidence>
<dbReference type="EMBL" id="BLZR01000001">
    <property type="protein sequence ID" value="GFP75274.1"/>
    <property type="molecule type" value="Genomic_DNA"/>
</dbReference>
<dbReference type="AlphaFoldDB" id="A0A6V8SDF2"/>
<protein>
    <submittedName>
        <fullName evidence="12">Putative ABC transporter ATP-binding protein</fullName>
    </submittedName>
</protein>
<comment type="caution">
    <text evidence="12">The sequence shown here is derived from an EMBL/GenBank/DDBJ whole genome shotgun (WGS) entry which is preliminary data.</text>
</comment>
<dbReference type="SMART" id="SM00382">
    <property type="entry name" value="AAA"/>
    <property type="match status" value="1"/>
</dbReference>
<evidence type="ECO:0000256" key="5">
    <source>
        <dbReference type="ARBA" id="ARBA00022741"/>
    </source>
</evidence>
<keyword evidence="5" id="KW-0547">Nucleotide-binding</keyword>
<evidence type="ECO:0000256" key="4">
    <source>
        <dbReference type="ARBA" id="ARBA00022692"/>
    </source>
</evidence>
<dbReference type="InterPro" id="IPR003439">
    <property type="entry name" value="ABC_transporter-like_ATP-bd"/>
</dbReference>
<dbReference type="GO" id="GO:0005886">
    <property type="term" value="C:plasma membrane"/>
    <property type="evidence" value="ECO:0007669"/>
    <property type="project" value="UniProtKB-SubCell"/>
</dbReference>
<name>A0A6V8SDF2_9CLOT</name>
<feature type="transmembrane region" description="Helical" evidence="9">
    <location>
        <begin position="238"/>
        <end position="259"/>
    </location>
</feature>
<evidence type="ECO:0000256" key="3">
    <source>
        <dbReference type="ARBA" id="ARBA00022475"/>
    </source>
</evidence>
<accession>A0A6V8SDF2</accession>
<dbReference type="InterPro" id="IPR011527">
    <property type="entry name" value="ABC1_TM_dom"/>
</dbReference>
<evidence type="ECO:0000256" key="2">
    <source>
        <dbReference type="ARBA" id="ARBA00022448"/>
    </source>
</evidence>
<dbReference type="Gene3D" id="3.40.50.300">
    <property type="entry name" value="P-loop containing nucleotide triphosphate hydrolases"/>
    <property type="match status" value="1"/>
</dbReference>
<dbReference type="Gene3D" id="1.20.1560.10">
    <property type="entry name" value="ABC transporter type 1, transmembrane domain"/>
    <property type="match status" value="1"/>
</dbReference>
<feature type="transmembrane region" description="Helical" evidence="9">
    <location>
        <begin position="279"/>
        <end position="297"/>
    </location>
</feature>
<dbReference type="RefSeq" id="WP_183276791.1">
    <property type="nucleotide sequence ID" value="NZ_BLZR01000001.1"/>
</dbReference>
<feature type="transmembrane region" description="Helical" evidence="9">
    <location>
        <begin position="12"/>
        <end position="29"/>
    </location>
</feature>
<reference evidence="12 13" key="1">
    <citation type="submission" date="2020-07" db="EMBL/GenBank/DDBJ databases">
        <title>A new beta-1,3-glucan-decomposing anaerobic bacterium isolated from anoxic soil subjected to biological soil disinfestation.</title>
        <authorList>
            <person name="Ueki A."/>
            <person name="Tonouchi A."/>
        </authorList>
    </citation>
    <scope>NUCLEOTIDE SEQUENCE [LARGE SCALE GENOMIC DNA]</scope>
    <source>
        <strain evidence="12 13">TW1</strain>
    </source>
</reference>
<organism evidence="12 13">
    <name type="scientific">Clostridium fungisolvens</name>
    <dbReference type="NCBI Taxonomy" id="1604897"/>
    <lineage>
        <taxon>Bacteria</taxon>
        <taxon>Bacillati</taxon>
        <taxon>Bacillota</taxon>
        <taxon>Clostridia</taxon>
        <taxon>Eubacteriales</taxon>
        <taxon>Clostridiaceae</taxon>
        <taxon>Clostridium</taxon>
    </lineage>
</organism>
<dbReference type="FunFam" id="3.40.50.300:FF:000221">
    <property type="entry name" value="Multidrug ABC transporter ATP-binding protein"/>
    <property type="match status" value="1"/>
</dbReference>
<evidence type="ECO:0000313" key="13">
    <source>
        <dbReference type="Proteomes" id="UP000580568"/>
    </source>
</evidence>
<feature type="domain" description="ABC transmembrane type-1" evidence="11">
    <location>
        <begin position="17"/>
        <end position="299"/>
    </location>
</feature>
<evidence type="ECO:0000256" key="6">
    <source>
        <dbReference type="ARBA" id="ARBA00022840"/>
    </source>
</evidence>
<feature type="transmembrane region" description="Helical" evidence="9">
    <location>
        <begin position="158"/>
        <end position="175"/>
    </location>
</feature>